<proteinExistence type="predicted"/>
<reference evidence="1" key="1">
    <citation type="submission" date="2019-09" db="EMBL/GenBank/DDBJ databases">
        <authorList>
            <person name="Needham M D."/>
        </authorList>
    </citation>
    <scope>NUCLEOTIDE SEQUENCE</scope>
</reference>
<protein>
    <submittedName>
        <fullName evidence="1">Uncharacterized protein</fullName>
    </submittedName>
</protein>
<dbReference type="EMBL" id="CABVLZ010000001">
    <property type="protein sequence ID" value="VVU94395.1"/>
    <property type="molecule type" value="Genomic_DNA"/>
</dbReference>
<evidence type="ECO:0000313" key="1">
    <source>
        <dbReference type="EMBL" id="VVU94395.1"/>
    </source>
</evidence>
<organism evidence="1">
    <name type="scientific">seawater metagenome</name>
    <dbReference type="NCBI Taxonomy" id="1561972"/>
    <lineage>
        <taxon>unclassified sequences</taxon>
        <taxon>metagenomes</taxon>
        <taxon>ecological metagenomes</taxon>
    </lineage>
</organism>
<dbReference type="AlphaFoldDB" id="A0A5E8CKT4"/>
<sequence length="180" mass="21336">MSYKAKYLKYKIKYLAKKAASDKSIDINDVSIRESRHSEESTMGYKWQANKRLHLEKVTPGEDSYNNVRDGKRSMNRLTGYAGDIKFNKVIFWRDNDCIQKKREMSQFRVNTASKNRIDLLNDRLLILVSLRFEDASQYNKLKDFLQMYLGEPCTERCILYSQERRRYASKGDKKTWCSV</sequence>
<accession>A0A5E8CKT4</accession>
<gene>
    <name evidence="1" type="ORF">CPAV1605_117</name>
</gene>
<name>A0A5E8CKT4_9ZZZZ</name>